<evidence type="ECO:0000313" key="3">
    <source>
        <dbReference type="Proteomes" id="UP001595990"/>
    </source>
</evidence>
<keyword evidence="3" id="KW-1185">Reference proteome</keyword>
<keyword evidence="1" id="KW-0472">Membrane</keyword>
<evidence type="ECO:0000313" key="2">
    <source>
        <dbReference type="EMBL" id="MFC4517577.1"/>
    </source>
</evidence>
<proteinExistence type="predicted"/>
<dbReference type="Pfam" id="PF05656">
    <property type="entry name" value="DUF805"/>
    <property type="match status" value="1"/>
</dbReference>
<keyword evidence="1" id="KW-0812">Transmembrane</keyword>
<organism evidence="2 3">
    <name type="scientific">Streptomyces ehimensis</name>
    <dbReference type="NCBI Taxonomy" id="68195"/>
    <lineage>
        <taxon>Bacteria</taxon>
        <taxon>Bacillati</taxon>
        <taxon>Actinomycetota</taxon>
        <taxon>Actinomycetes</taxon>
        <taxon>Kitasatosporales</taxon>
        <taxon>Streptomycetaceae</taxon>
        <taxon>Streptomyces</taxon>
    </lineage>
</organism>
<dbReference type="PANTHER" id="PTHR34980:SF2">
    <property type="entry name" value="INNER MEMBRANE PROTEIN YHAH-RELATED"/>
    <property type="match status" value="1"/>
</dbReference>
<sequence length="124" mass="14194">MRWFVEVLKKYAVFKGRARRREYWMFTLISCIIAIVLMAADEIFGTGEIIQNVYTVALLLPCITVMVRRLHDTDRSGWWALFSLVPLVGFITVMVFMCLDSTPGDNEHGPNPKNIPAHPAYPAY</sequence>
<keyword evidence="1" id="KW-1133">Transmembrane helix</keyword>
<dbReference type="Proteomes" id="UP001595990">
    <property type="component" value="Unassembled WGS sequence"/>
</dbReference>
<comment type="caution">
    <text evidence="2">The sequence shown here is derived from an EMBL/GenBank/DDBJ whole genome shotgun (WGS) entry which is preliminary data.</text>
</comment>
<evidence type="ECO:0000256" key="1">
    <source>
        <dbReference type="SAM" id="Phobius"/>
    </source>
</evidence>
<accession>A0ABV9BTX0</accession>
<name>A0ABV9BTX0_9ACTN</name>
<reference evidence="3" key="1">
    <citation type="journal article" date="2019" name="Int. J. Syst. Evol. Microbiol.">
        <title>The Global Catalogue of Microorganisms (GCM) 10K type strain sequencing project: providing services to taxonomists for standard genome sequencing and annotation.</title>
        <authorList>
            <consortium name="The Broad Institute Genomics Platform"/>
            <consortium name="The Broad Institute Genome Sequencing Center for Infectious Disease"/>
            <person name="Wu L."/>
            <person name="Ma J."/>
        </authorList>
    </citation>
    <scope>NUCLEOTIDE SEQUENCE [LARGE SCALE GENOMIC DNA]</scope>
    <source>
        <strain evidence="3">CECT 8064</strain>
    </source>
</reference>
<protein>
    <submittedName>
        <fullName evidence="2">DUF805 domain-containing protein</fullName>
    </submittedName>
</protein>
<feature type="transmembrane region" description="Helical" evidence="1">
    <location>
        <begin position="49"/>
        <end position="67"/>
    </location>
</feature>
<dbReference type="PANTHER" id="PTHR34980">
    <property type="entry name" value="INNER MEMBRANE PROTEIN-RELATED-RELATED"/>
    <property type="match status" value="1"/>
</dbReference>
<feature type="transmembrane region" description="Helical" evidence="1">
    <location>
        <begin position="79"/>
        <end position="97"/>
    </location>
</feature>
<dbReference type="RefSeq" id="WP_417924137.1">
    <property type="nucleotide sequence ID" value="NZ_JBHSFS010000022.1"/>
</dbReference>
<gene>
    <name evidence="2" type="ORF">ACFPEN_32285</name>
</gene>
<dbReference type="EMBL" id="JBHSFS010000022">
    <property type="protein sequence ID" value="MFC4517577.1"/>
    <property type="molecule type" value="Genomic_DNA"/>
</dbReference>
<dbReference type="InterPro" id="IPR008523">
    <property type="entry name" value="DUF805"/>
</dbReference>
<feature type="transmembrane region" description="Helical" evidence="1">
    <location>
        <begin position="23"/>
        <end position="43"/>
    </location>
</feature>